<dbReference type="eggNOG" id="arCOG03768">
    <property type="taxonomic scope" value="Archaea"/>
</dbReference>
<dbReference type="HOGENOM" id="CLU_075237_0_0_2"/>
<evidence type="ECO:0000313" key="2">
    <source>
        <dbReference type="EMBL" id="AEB95290.1"/>
    </source>
</evidence>
<dbReference type="OrthoDB" id="34747at2157"/>
<dbReference type="InterPro" id="IPR009321">
    <property type="entry name" value="DUF973"/>
</dbReference>
<dbReference type="EMBL" id="CP002656">
    <property type="protein sequence ID" value="AEB95290.1"/>
    <property type="molecule type" value="Genomic_DNA"/>
</dbReference>
<dbReference type="KEGG" id="mcn:Mcup_1185"/>
<name>F4G392_METCR</name>
<reference evidence="2 3" key="1">
    <citation type="journal article" date="2011" name="J. Bacteriol.">
        <title>Complete genome sequence of Metallosphaera cuprina, a metal sulfide-oxidizing archaeon from a hot spring.</title>
        <authorList>
            <person name="Liu L.J."/>
            <person name="You X.Y."/>
            <person name="Zheng H."/>
            <person name="Wang S."/>
            <person name="Jiang C.Y."/>
            <person name="Liu S.J."/>
        </authorList>
    </citation>
    <scope>NUCLEOTIDE SEQUENCE [LARGE SCALE GENOMIC DNA]</scope>
    <source>
        <strain evidence="2 3">Ar-4</strain>
    </source>
</reference>
<feature type="transmembrane region" description="Helical" evidence="1">
    <location>
        <begin position="17"/>
        <end position="39"/>
    </location>
</feature>
<protein>
    <recommendedName>
        <fullName evidence="4">DUF973 family protein</fullName>
    </recommendedName>
</protein>
<dbReference type="Proteomes" id="UP000007812">
    <property type="component" value="Chromosome"/>
</dbReference>
<dbReference type="Pfam" id="PF06157">
    <property type="entry name" value="DUF973"/>
    <property type="match status" value="1"/>
</dbReference>
<dbReference type="PATRIC" id="fig|1006006.8.peg.1181"/>
<feature type="transmembrane region" description="Helical" evidence="1">
    <location>
        <begin position="45"/>
        <end position="64"/>
    </location>
</feature>
<evidence type="ECO:0008006" key="4">
    <source>
        <dbReference type="Google" id="ProtNLM"/>
    </source>
</evidence>
<dbReference type="AlphaFoldDB" id="F4G392"/>
<keyword evidence="1" id="KW-0472">Membrane</keyword>
<accession>F4G392</accession>
<dbReference type="RefSeq" id="WP_013737788.1">
    <property type="nucleotide sequence ID" value="NC_015435.1"/>
</dbReference>
<organism evidence="2 3">
    <name type="scientific">Metallosphaera cuprina (strain Ar-4)</name>
    <dbReference type="NCBI Taxonomy" id="1006006"/>
    <lineage>
        <taxon>Archaea</taxon>
        <taxon>Thermoproteota</taxon>
        <taxon>Thermoprotei</taxon>
        <taxon>Sulfolobales</taxon>
        <taxon>Sulfolobaceae</taxon>
        <taxon>Metallosphaera</taxon>
    </lineage>
</organism>
<feature type="transmembrane region" description="Helical" evidence="1">
    <location>
        <begin position="121"/>
        <end position="143"/>
    </location>
</feature>
<evidence type="ECO:0000256" key="1">
    <source>
        <dbReference type="SAM" id="Phobius"/>
    </source>
</evidence>
<sequence>MANFQERQGLSELQSGLIYEIVSSLIGAVGALLLSFFFLGGLLGIAIGFLVLLAALVLAILALVRLYGGFSKLEPYVQNMELGKIGAILAVIPFVDFVGWILIGISLYFLGEKYGNDTLKIGGIITAIPIINFIGLILSYSALNHIANYYPTPSTSGASQGQGQYQQSYYPPSPPTPQVYQVGQGTLRGNVATFTLYSTDQLIIRRIALEGTDVYAVSFYPSQINRGNNNLTVTLSSVPVNAIQGALYKLKIEFDNNLTLFVNLIYSPS</sequence>
<keyword evidence="1" id="KW-0812">Transmembrane</keyword>
<dbReference type="GeneID" id="10493376"/>
<keyword evidence="3" id="KW-1185">Reference proteome</keyword>
<keyword evidence="1" id="KW-1133">Transmembrane helix</keyword>
<feature type="transmembrane region" description="Helical" evidence="1">
    <location>
        <begin position="85"/>
        <end position="109"/>
    </location>
</feature>
<proteinExistence type="predicted"/>
<evidence type="ECO:0000313" key="3">
    <source>
        <dbReference type="Proteomes" id="UP000007812"/>
    </source>
</evidence>
<gene>
    <name evidence="2" type="ordered locus">Mcup_1185</name>
</gene>